<accession>A0A7J9DYY3</accession>
<dbReference type="EMBL" id="JABEZW010000005">
    <property type="protein sequence ID" value="MBA0765940.1"/>
    <property type="molecule type" value="Genomic_DNA"/>
</dbReference>
<evidence type="ECO:0000313" key="1">
    <source>
        <dbReference type="EMBL" id="MBA0765940.1"/>
    </source>
</evidence>
<reference evidence="1 2" key="1">
    <citation type="journal article" date="2019" name="Genome Biol. Evol.">
        <title>Insights into the evolution of the New World diploid cottons (Gossypium, subgenus Houzingenia) based on genome sequencing.</title>
        <authorList>
            <person name="Grover C.E."/>
            <person name="Arick M.A. 2nd"/>
            <person name="Thrash A."/>
            <person name="Conover J.L."/>
            <person name="Sanders W.S."/>
            <person name="Peterson D.G."/>
            <person name="Frelichowski J.E."/>
            <person name="Scheffler J.A."/>
            <person name="Scheffler B.E."/>
            <person name="Wendel J.F."/>
        </authorList>
    </citation>
    <scope>NUCLEOTIDE SEQUENCE [LARGE SCALE GENOMIC DNA]</scope>
    <source>
        <strain evidence="1">8</strain>
        <tissue evidence="1">Leaf</tissue>
    </source>
</reference>
<proteinExistence type="predicted"/>
<name>A0A7J9DYY3_9ROSI</name>
<gene>
    <name evidence="1" type="ORF">Gotri_015040</name>
</gene>
<evidence type="ECO:0008006" key="3">
    <source>
        <dbReference type="Google" id="ProtNLM"/>
    </source>
</evidence>
<keyword evidence="2" id="KW-1185">Reference proteome</keyword>
<organism evidence="1 2">
    <name type="scientific">Gossypium trilobum</name>
    <dbReference type="NCBI Taxonomy" id="34281"/>
    <lineage>
        <taxon>Eukaryota</taxon>
        <taxon>Viridiplantae</taxon>
        <taxon>Streptophyta</taxon>
        <taxon>Embryophyta</taxon>
        <taxon>Tracheophyta</taxon>
        <taxon>Spermatophyta</taxon>
        <taxon>Magnoliopsida</taxon>
        <taxon>eudicotyledons</taxon>
        <taxon>Gunneridae</taxon>
        <taxon>Pentapetalae</taxon>
        <taxon>rosids</taxon>
        <taxon>malvids</taxon>
        <taxon>Malvales</taxon>
        <taxon>Malvaceae</taxon>
        <taxon>Malvoideae</taxon>
        <taxon>Gossypium</taxon>
    </lineage>
</organism>
<dbReference type="AlphaFoldDB" id="A0A7J9DYY3"/>
<sequence>MSSGSFSPPPPPFFAGENYHIWVVKIKIYLQNFDLPKSQLSTPYVATRYLDVTTRLPEYLRSILLAMSQHTPGDVATQP</sequence>
<comment type="caution">
    <text evidence="1">The sequence shown here is derived from an EMBL/GenBank/DDBJ whole genome shotgun (WGS) entry which is preliminary data.</text>
</comment>
<dbReference type="Proteomes" id="UP000593568">
    <property type="component" value="Unassembled WGS sequence"/>
</dbReference>
<protein>
    <recommendedName>
        <fullName evidence="3">DUF4219 domain-containing protein</fullName>
    </recommendedName>
</protein>
<evidence type="ECO:0000313" key="2">
    <source>
        <dbReference type="Proteomes" id="UP000593568"/>
    </source>
</evidence>